<dbReference type="EMBL" id="JNHK01000058">
    <property type="protein sequence ID" value="KDS39273.1"/>
    <property type="molecule type" value="Genomic_DNA"/>
</dbReference>
<organism evidence="1 2">
    <name type="scientific">Parabacteroides distasonis str. 3776 D15 i</name>
    <dbReference type="NCBI Taxonomy" id="1339342"/>
    <lineage>
        <taxon>Bacteria</taxon>
        <taxon>Pseudomonadati</taxon>
        <taxon>Bacteroidota</taxon>
        <taxon>Bacteroidia</taxon>
        <taxon>Bacteroidales</taxon>
        <taxon>Tannerellaceae</taxon>
        <taxon>Parabacteroides</taxon>
    </lineage>
</organism>
<sequence length="38" mass="4554">MIFSKSCAILRKSIKDIINIVYYFKKLYTIIDWLGEIL</sequence>
<protein>
    <submittedName>
        <fullName evidence="1">Uncharacterized protein</fullName>
    </submittedName>
</protein>
<reference evidence="1 2" key="1">
    <citation type="submission" date="2014-04" db="EMBL/GenBank/DDBJ databases">
        <authorList>
            <person name="Sears C."/>
            <person name="Carroll K."/>
            <person name="Sack B.R."/>
            <person name="Qadri F."/>
            <person name="Myers L.L."/>
            <person name="Chung G.-T."/>
            <person name="Escheverria P."/>
            <person name="Fraser C.M."/>
            <person name="Sadzewicz L."/>
            <person name="Shefchek K.A."/>
            <person name="Tallon L."/>
            <person name="Das S.P."/>
            <person name="Daugherty S."/>
            <person name="Mongodin E.F."/>
        </authorList>
    </citation>
    <scope>NUCLEOTIDE SEQUENCE [LARGE SCALE GENOMIC DNA]</scope>
    <source>
        <strain evidence="1 2">3776 D15 i</strain>
    </source>
</reference>
<accession>A0AB34LIE4</accession>
<name>A0AB34LIE4_PARDI</name>
<dbReference type="Proteomes" id="UP000027850">
    <property type="component" value="Unassembled WGS sequence"/>
</dbReference>
<evidence type="ECO:0000313" key="1">
    <source>
        <dbReference type="EMBL" id="KDS39273.1"/>
    </source>
</evidence>
<gene>
    <name evidence="1" type="ORF">M091_4580</name>
</gene>
<proteinExistence type="predicted"/>
<evidence type="ECO:0000313" key="2">
    <source>
        <dbReference type="Proteomes" id="UP000027850"/>
    </source>
</evidence>
<comment type="caution">
    <text evidence="1">The sequence shown here is derived from an EMBL/GenBank/DDBJ whole genome shotgun (WGS) entry which is preliminary data.</text>
</comment>
<dbReference type="AlphaFoldDB" id="A0AB34LIE4"/>